<organism evidence="2 3">
    <name type="scientific">Chara braunii</name>
    <name type="common">Braun's stonewort</name>
    <dbReference type="NCBI Taxonomy" id="69332"/>
    <lineage>
        <taxon>Eukaryota</taxon>
        <taxon>Viridiplantae</taxon>
        <taxon>Streptophyta</taxon>
        <taxon>Charophyceae</taxon>
        <taxon>Charales</taxon>
        <taxon>Characeae</taxon>
        <taxon>Chara</taxon>
    </lineage>
</organism>
<dbReference type="InterPro" id="IPR021109">
    <property type="entry name" value="Peptidase_aspartic_dom_sf"/>
</dbReference>
<dbReference type="AlphaFoldDB" id="A0A388M9N7"/>
<feature type="region of interest" description="Disordered" evidence="1">
    <location>
        <begin position="1"/>
        <end position="28"/>
    </location>
</feature>
<dbReference type="Gene3D" id="2.40.70.10">
    <property type="entry name" value="Acid Proteases"/>
    <property type="match status" value="1"/>
</dbReference>
<keyword evidence="3" id="KW-1185">Reference proteome</keyword>
<reference evidence="2 3" key="1">
    <citation type="journal article" date="2018" name="Cell">
        <title>The Chara Genome: Secondary Complexity and Implications for Plant Terrestrialization.</title>
        <authorList>
            <person name="Nishiyama T."/>
            <person name="Sakayama H."/>
            <person name="Vries J.D."/>
            <person name="Buschmann H."/>
            <person name="Saint-Marcoux D."/>
            <person name="Ullrich K.K."/>
            <person name="Haas F.B."/>
            <person name="Vanderstraeten L."/>
            <person name="Becker D."/>
            <person name="Lang D."/>
            <person name="Vosolsobe S."/>
            <person name="Rombauts S."/>
            <person name="Wilhelmsson P.K.I."/>
            <person name="Janitza P."/>
            <person name="Kern R."/>
            <person name="Heyl A."/>
            <person name="Rumpler F."/>
            <person name="Villalobos L.I.A.C."/>
            <person name="Clay J.M."/>
            <person name="Skokan R."/>
            <person name="Toyoda A."/>
            <person name="Suzuki Y."/>
            <person name="Kagoshima H."/>
            <person name="Schijlen E."/>
            <person name="Tajeshwar N."/>
            <person name="Catarino B."/>
            <person name="Hetherington A.J."/>
            <person name="Saltykova A."/>
            <person name="Bonnot C."/>
            <person name="Breuninger H."/>
            <person name="Symeonidi A."/>
            <person name="Radhakrishnan G.V."/>
            <person name="Van Nieuwerburgh F."/>
            <person name="Deforce D."/>
            <person name="Chang C."/>
            <person name="Karol K.G."/>
            <person name="Hedrich R."/>
            <person name="Ulvskov P."/>
            <person name="Glockner G."/>
            <person name="Delwiche C.F."/>
            <person name="Petrasek J."/>
            <person name="Van de Peer Y."/>
            <person name="Friml J."/>
            <person name="Beilby M."/>
            <person name="Dolan L."/>
            <person name="Kohara Y."/>
            <person name="Sugano S."/>
            <person name="Fujiyama A."/>
            <person name="Delaux P.-M."/>
            <person name="Quint M."/>
            <person name="TheiBen G."/>
            <person name="Hagemann M."/>
            <person name="Harholt J."/>
            <person name="Dunand C."/>
            <person name="Zachgo S."/>
            <person name="Langdale J."/>
            <person name="Maumus F."/>
            <person name="Straeten D.V.D."/>
            <person name="Gould S.B."/>
            <person name="Rensing S.A."/>
        </authorList>
    </citation>
    <scope>NUCLEOTIDE SEQUENCE [LARGE SCALE GENOMIC DNA]</scope>
    <source>
        <strain evidence="2 3">S276</strain>
    </source>
</reference>
<dbReference type="EMBL" id="BFEA01000891">
    <property type="protein sequence ID" value="GBG91291.1"/>
    <property type="molecule type" value="Genomic_DNA"/>
</dbReference>
<gene>
    <name evidence="2" type="ORF">CBR_g52176</name>
</gene>
<evidence type="ECO:0000256" key="1">
    <source>
        <dbReference type="SAM" id="MobiDB-lite"/>
    </source>
</evidence>
<dbReference type="CDD" id="cd00303">
    <property type="entry name" value="retropepsin_like"/>
    <property type="match status" value="1"/>
</dbReference>
<feature type="compositionally biased region" description="Low complexity" evidence="1">
    <location>
        <begin position="1"/>
        <end position="16"/>
    </location>
</feature>
<evidence type="ECO:0000313" key="2">
    <source>
        <dbReference type="EMBL" id="GBG91291.1"/>
    </source>
</evidence>
<protein>
    <submittedName>
        <fullName evidence="2">Uncharacterized protein</fullName>
    </submittedName>
</protein>
<evidence type="ECO:0000313" key="3">
    <source>
        <dbReference type="Proteomes" id="UP000265515"/>
    </source>
</evidence>
<accession>A0A388M9N7</accession>
<sequence>MASAAAALSPPGSTASHGAPGLPGQGPNKTVEAYQLRVANFLTFINEEKKHRDEAEAACIRAAEHAAAEQQRQQAEAAAAINQLRMAACTTLQQQEMDYAVKLRKSHFTPTESNSNATDAKKTKEDIAMMIAQLVATCNWQQQELQRLAWVIDSNWDQQHGTNRGFHTRIEDLENLGAATPGSEPRTGQSSTRQLEQRIDHVVATIGNLGTFAEPATISQQIVSLTSGLLSSPLASDPTSSPSLLSFGDSSVWSRIEDLDPLTMEDFQWLPLPPFGSLPKPHCNPFMAESRKYLHAAVPAPLTKDGVAVVDLCEYVAKIDLKYATQQYDDIDARLLYIRIQIGKATCSALIDCVATRNYISQDFMARAGLAPRVRRKLQPTQVPVTNGHTYKSIDWCINAVAVYFAPHARDIVSFDILDTKFHMTLACCGCEVRTNP</sequence>
<proteinExistence type="predicted"/>
<name>A0A388M9N7_CHABU</name>
<dbReference type="Gramene" id="GBG91291">
    <property type="protein sequence ID" value="GBG91291"/>
    <property type="gene ID" value="CBR_g52176"/>
</dbReference>
<dbReference type="Proteomes" id="UP000265515">
    <property type="component" value="Unassembled WGS sequence"/>
</dbReference>
<comment type="caution">
    <text evidence="2">The sequence shown here is derived from an EMBL/GenBank/DDBJ whole genome shotgun (WGS) entry which is preliminary data.</text>
</comment>